<protein>
    <submittedName>
        <fullName evidence="3">SRR1-like protein-related protein</fullName>
    </submittedName>
</protein>
<feature type="domain" description="SRR1-like" evidence="2">
    <location>
        <begin position="44"/>
        <end position="193"/>
    </location>
</feature>
<dbReference type="VEuPathDB" id="TrichDB:TVAGG3_0821040"/>
<dbReference type="GO" id="GO:0005737">
    <property type="term" value="C:cytoplasm"/>
    <property type="evidence" value="ECO:0000318"/>
    <property type="project" value="GO_Central"/>
</dbReference>
<dbReference type="GO" id="GO:0005634">
    <property type="term" value="C:nucleus"/>
    <property type="evidence" value="ECO:0000318"/>
    <property type="project" value="GO_Central"/>
</dbReference>
<dbReference type="EMBL" id="DS113375">
    <property type="protein sequence ID" value="EAY08593.1"/>
    <property type="molecule type" value="Genomic_DNA"/>
</dbReference>
<dbReference type="PANTHER" id="PTHR28626">
    <property type="entry name" value="SRR1-LIKE PROTEIN"/>
    <property type="match status" value="1"/>
</dbReference>
<dbReference type="Proteomes" id="UP000001542">
    <property type="component" value="Unassembled WGS sequence"/>
</dbReference>
<dbReference type="InterPro" id="IPR040044">
    <property type="entry name" value="SRR1L"/>
</dbReference>
<evidence type="ECO:0000313" key="4">
    <source>
        <dbReference type="Proteomes" id="UP000001542"/>
    </source>
</evidence>
<dbReference type="Pfam" id="PF07985">
    <property type="entry name" value="SRR1"/>
    <property type="match status" value="1"/>
</dbReference>
<evidence type="ECO:0000256" key="1">
    <source>
        <dbReference type="ARBA" id="ARBA00009856"/>
    </source>
</evidence>
<dbReference type="InterPro" id="IPR012942">
    <property type="entry name" value="SRR1-like"/>
</dbReference>
<comment type="similarity">
    <text evidence="1">Belongs to the SRR1 family.</text>
</comment>
<dbReference type="KEGG" id="tva:4766497"/>
<reference evidence="3" key="1">
    <citation type="submission" date="2006-10" db="EMBL/GenBank/DDBJ databases">
        <authorList>
            <person name="Amadeo P."/>
            <person name="Zhao Q."/>
            <person name="Wortman J."/>
            <person name="Fraser-Liggett C."/>
            <person name="Carlton J."/>
        </authorList>
    </citation>
    <scope>NUCLEOTIDE SEQUENCE</scope>
    <source>
        <strain evidence="3">G3</strain>
    </source>
</reference>
<dbReference type="InParanoid" id="A2EFJ9"/>
<evidence type="ECO:0000313" key="3">
    <source>
        <dbReference type="EMBL" id="EAY08593.1"/>
    </source>
</evidence>
<evidence type="ECO:0000259" key="2">
    <source>
        <dbReference type="Pfam" id="PF07985"/>
    </source>
</evidence>
<sequence>MSRRNKKGILKQLNVQVSSEEVPELVKSLDVESFPAFKNVKDLFQQKSIKTIYCIGIGDPCKNLAARYQISFIIKIAKELSIEKLKYYDPCTCSDCLPILSQMGFEVLSENSEGVYNSEENTAFYLPHCPAFLYHNLLASNLSLEKFKNLIIIGNSFEEHSKKAKIGEVTYKSLIEETFNKKFIIEQQLNFNDNLFFYNTSSMIANAEGLPEKDDPFWNKRELLPNTIN</sequence>
<organism evidence="3 4">
    <name type="scientific">Trichomonas vaginalis (strain ATCC PRA-98 / G3)</name>
    <dbReference type="NCBI Taxonomy" id="412133"/>
    <lineage>
        <taxon>Eukaryota</taxon>
        <taxon>Metamonada</taxon>
        <taxon>Parabasalia</taxon>
        <taxon>Trichomonadida</taxon>
        <taxon>Trichomonadidae</taxon>
        <taxon>Trichomonas</taxon>
    </lineage>
</organism>
<name>A2EFJ9_TRIV3</name>
<proteinExistence type="inferred from homology"/>
<dbReference type="OrthoDB" id="551431at2759"/>
<reference evidence="3" key="2">
    <citation type="journal article" date="2007" name="Science">
        <title>Draft genome sequence of the sexually transmitted pathogen Trichomonas vaginalis.</title>
        <authorList>
            <person name="Carlton J.M."/>
            <person name="Hirt R.P."/>
            <person name="Silva J.C."/>
            <person name="Delcher A.L."/>
            <person name="Schatz M."/>
            <person name="Zhao Q."/>
            <person name="Wortman J.R."/>
            <person name="Bidwell S.L."/>
            <person name="Alsmark U.C.M."/>
            <person name="Besteiro S."/>
            <person name="Sicheritz-Ponten T."/>
            <person name="Noel C.J."/>
            <person name="Dacks J.B."/>
            <person name="Foster P.G."/>
            <person name="Simillion C."/>
            <person name="Van de Peer Y."/>
            <person name="Miranda-Saavedra D."/>
            <person name="Barton G.J."/>
            <person name="Westrop G.D."/>
            <person name="Mueller S."/>
            <person name="Dessi D."/>
            <person name="Fiori P.L."/>
            <person name="Ren Q."/>
            <person name="Paulsen I."/>
            <person name="Zhang H."/>
            <person name="Bastida-Corcuera F.D."/>
            <person name="Simoes-Barbosa A."/>
            <person name="Brown M.T."/>
            <person name="Hayes R.D."/>
            <person name="Mukherjee M."/>
            <person name="Okumura C.Y."/>
            <person name="Schneider R."/>
            <person name="Smith A.J."/>
            <person name="Vanacova S."/>
            <person name="Villalvazo M."/>
            <person name="Haas B.J."/>
            <person name="Pertea M."/>
            <person name="Feldblyum T.V."/>
            <person name="Utterback T.R."/>
            <person name="Shu C.L."/>
            <person name="Osoegawa K."/>
            <person name="de Jong P.J."/>
            <person name="Hrdy I."/>
            <person name="Horvathova L."/>
            <person name="Zubacova Z."/>
            <person name="Dolezal P."/>
            <person name="Malik S.B."/>
            <person name="Logsdon J.M. Jr."/>
            <person name="Henze K."/>
            <person name="Gupta A."/>
            <person name="Wang C.C."/>
            <person name="Dunne R.L."/>
            <person name="Upcroft J.A."/>
            <person name="Upcroft P."/>
            <person name="White O."/>
            <person name="Salzberg S.L."/>
            <person name="Tang P."/>
            <person name="Chiu C.-H."/>
            <person name="Lee Y.-S."/>
            <person name="Embley T.M."/>
            <person name="Coombs G.H."/>
            <person name="Mottram J.C."/>
            <person name="Tachezy J."/>
            <person name="Fraser-Liggett C.M."/>
            <person name="Johnson P.J."/>
        </authorList>
    </citation>
    <scope>NUCLEOTIDE SEQUENCE [LARGE SCALE GENOMIC DNA]</scope>
    <source>
        <strain evidence="3">G3</strain>
    </source>
</reference>
<dbReference type="RefSeq" id="XP_001320816.1">
    <property type="nucleotide sequence ID" value="XM_001320781.1"/>
</dbReference>
<dbReference type="AlphaFoldDB" id="A2EFJ9"/>
<keyword evidence="4" id="KW-1185">Reference proteome</keyword>
<gene>
    <name evidence="3" type="ORF">TVAG_191160</name>
</gene>
<accession>A2EFJ9</accession>
<dbReference type="PANTHER" id="PTHR28626:SF3">
    <property type="entry name" value="SRR1-LIKE PROTEIN"/>
    <property type="match status" value="1"/>
</dbReference>
<dbReference type="VEuPathDB" id="TrichDB:TVAG_191160"/>
<dbReference type="STRING" id="5722.A2EFJ9"/>
<dbReference type="eggNOG" id="KOG3131">
    <property type="taxonomic scope" value="Eukaryota"/>
</dbReference>